<evidence type="ECO:0000256" key="3">
    <source>
        <dbReference type="ARBA" id="ARBA00023125"/>
    </source>
</evidence>
<reference evidence="7" key="1">
    <citation type="submission" date="2015-07" db="EMBL/GenBank/DDBJ databases">
        <title>Fjat-10053 dsm26.</title>
        <authorList>
            <person name="Liu B."/>
            <person name="Wang J."/>
            <person name="Zhu Y."/>
            <person name="Liu G."/>
            <person name="Chen Q."/>
            <person name="Chen Z."/>
            <person name="Lan J."/>
            <person name="Che J."/>
            <person name="Ge C."/>
            <person name="Shi H."/>
            <person name="Pan Z."/>
            <person name="Liu X."/>
        </authorList>
    </citation>
    <scope>NUCLEOTIDE SEQUENCE [LARGE SCALE GENOMIC DNA]</scope>
    <source>
        <strain evidence="7">DSM 26</strain>
    </source>
</reference>
<evidence type="ECO:0000256" key="1">
    <source>
        <dbReference type="ARBA" id="ARBA00023015"/>
    </source>
</evidence>
<proteinExistence type="predicted"/>
<dbReference type="InterPro" id="IPR013324">
    <property type="entry name" value="RNA_pol_sigma_r3/r4-like"/>
</dbReference>
<keyword evidence="7" id="KW-1185">Reference proteome</keyword>
<comment type="caution">
    <text evidence="6">The sequence shown here is derived from an EMBL/GenBank/DDBJ whole genome shotgun (WGS) entry which is preliminary data.</text>
</comment>
<keyword evidence="3" id="KW-0238">DNA-binding</keyword>
<keyword evidence="2" id="KW-0731">Sigma factor</keyword>
<evidence type="ECO:0000256" key="2">
    <source>
        <dbReference type="ARBA" id="ARBA00023082"/>
    </source>
</evidence>
<protein>
    <submittedName>
        <fullName evidence="6">RNA polymerase sigma factor</fullName>
    </submittedName>
</protein>
<keyword evidence="1" id="KW-0805">Transcription regulation</keyword>
<evidence type="ECO:0000313" key="7">
    <source>
        <dbReference type="Proteomes" id="UP000036780"/>
    </source>
</evidence>
<dbReference type="RefSeq" id="WP_050351833.1">
    <property type="nucleotide sequence ID" value="NZ_LGTO01000007.1"/>
</dbReference>
<dbReference type="AlphaFoldDB" id="A0A0L0QL01"/>
<evidence type="ECO:0000313" key="6">
    <source>
        <dbReference type="EMBL" id="KNE19305.1"/>
    </source>
</evidence>
<dbReference type="PANTHER" id="PTHR43133:SF8">
    <property type="entry name" value="RNA POLYMERASE SIGMA FACTOR HI_1459-RELATED"/>
    <property type="match status" value="1"/>
</dbReference>
<feature type="domain" description="RNA polymerase sigma factor 70 region 4 type 2" evidence="5">
    <location>
        <begin position="82"/>
        <end position="127"/>
    </location>
</feature>
<name>A0A0L0QL01_VIRPA</name>
<dbReference type="CDD" id="cd06171">
    <property type="entry name" value="Sigma70_r4"/>
    <property type="match status" value="1"/>
</dbReference>
<dbReference type="Gene3D" id="1.10.10.10">
    <property type="entry name" value="Winged helix-like DNA-binding domain superfamily/Winged helix DNA-binding domain"/>
    <property type="match status" value="1"/>
</dbReference>
<dbReference type="GO" id="GO:0006352">
    <property type="term" value="P:DNA-templated transcription initiation"/>
    <property type="evidence" value="ECO:0007669"/>
    <property type="project" value="InterPro"/>
</dbReference>
<dbReference type="Pfam" id="PF08281">
    <property type="entry name" value="Sigma70_r4_2"/>
    <property type="match status" value="1"/>
</dbReference>
<dbReference type="InterPro" id="IPR036388">
    <property type="entry name" value="WH-like_DNA-bd_sf"/>
</dbReference>
<dbReference type="InterPro" id="IPR013249">
    <property type="entry name" value="RNA_pol_sigma70_r4_t2"/>
</dbReference>
<sequence>MIEPNRTEWQVRCAFNAFCKRVLKNEAINIYNEKQQQQAKEMTFSDLMPQEENQLYTLDQHYEGEETQGFQVAGKRITPKLLAKAMHTLPDEKRTTVLLYYFFDKSDVEIAELLDIPRSTVQYRRTSSFKRLKRFLEEHADDWDVLTLRTTSVAYCRIQLF</sequence>
<accession>A0A0L0QL01</accession>
<dbReference type="PATRIC" id="fig|1473.5.peg.1048"/>
<keyword evidence="4" id="KW-0804">Transcription</keyword>
<dbReference type="Proteomes" id="UP000036780">
    <property type="component" value="Unassembled WGS sequence"/>
</dbReference>
<dbReference type="PANTHER" id="PTHR43133">
    <property type="entry name" value="RNA POLYMERASE ECF-TYPE SIGMA FACTO"/>
    <property type="match status" value="1"/>
</dbReference>
<evidence type="ECO:0000259" key="5">
    <source>
        <dbReference type="Pfam" id="PF08281"/>
    </source>
</evidence>
<evidence type="ECO:0000256" key="4">
    <source>
        <dbReference type="ARBA" id="ARBA00023163"/>
    </source>
</evidence>
<dbReference type="SUPFAM" id="SSF88659">
    <property type="entry name" value="Sigma3 and sigma4 domains of RNA polymerase sigma factors"/>
    <property type="match status" value="1"/>
</dbReference>
<organism evidence="6 7">
    <name type="scientific">Virgibacillus pantothenticus</name>
    <dbReference type="NCBI Taxonomy" id="1473"/>
    <lineage>
        <taxon>Bacteria</taxon>
        <taxon>Bacillati</taxon>
        <taxon>Bacillota</taxon>
        <taxon>Bacilli</taxon>
        <taxon>Bacillales</taxon>
        <taxon>Bacillaceae</taxon>
        <taxon>Virgibacillus</taxon>
    </lineage>
</organism>
<dbReference type="GO" id="GO:0016987">
    <property type="term" value="F:sigma factor activity"/>
    <property type="evidence" value="ECO:0007669"/>
    <property type="project" value="UniProtKB-KW"/>
</dbReference>
<dbReference type="GO" id="GO:0003677">
    <property type="term" value="F:DNA binding"/>
    <property type="evidence" value="ECO:0007669"/>
    <property type="project" value="UniProtKB-KW"/>
</dbReference>
<gene>
    <name evidence="6" type="ORF">AFK71_12390</name>
</gene>
<dbReference type="InterPro" id="IPR039425">
    <property type="entry name" value="RNA_pol_sigma-70-like"/>
</dbReference>
<dbReference type="EMBL" id="LGTO01000007">
    <property type="protein sequence ID" value="KNE19305.1"/>
    <property type="molecule type" value="Genomic_DNA"/>
</dbReference>